<evidence type="ECO:0000256" key="1">
    <source>
        <dbReference type="SAM" id="Phobius"/>
    </source>
</evidence>
<dbReference type="EMBL" id="CP017267">
    <property type="protein sequence ID" value="APB30603.1"/>
    <property type="molecule type" value="Genomic_DNA"/>
</dbReference>
<dbReference type="STRING" id="519472.BHY08_01435"/>
<dbReference type="OrthoDB" id="2135943at2"/>
<name>A0A1J0A3U4_9ENTE</name>
<dbReference type="AlphaFoldDB" id="A0A1J0A3U4"/>
<evidence type="ECO:0000313" key="4">
    <source>
        <dbReference type="Proteomes" id="UP000191200"/>
    </source>
</evidence>
<dbReference type="GO" id="GO:0016020">
    <property type="term" value="C:membrane"/>
    <property type="evidence" value="ECO:0007669"/>
    <property type="project" value="InterPro"/>
</dbReference>
<dbReference type="KEGG" id="vte:BHY08_01435"/>
<keyword evidence="1" id="KW-0472">Membrane</keyword>
<dbReference type="Gene3D" id="2.40.128.690">
    <property type="entry name" value="YycH protein, domain 3-like"/>
    <property type="match status" value="1"/>
</dbReference>
<reference evidence="3 4" key="1">
    <citation type="submission" date="2016-09" db="EMBL/GenBank/DDBJ databases">
        <title>Vagococcus teuberi sp. nov., isolated from the Malian artisanal sour milk fene.</title>
        <authorList>
            <person name="Wullschleger S."/>
            <person name="Seifert C."/>
            <person name="Baumgartner S."/>
            <person name="Lacroix C."/>
            <person name="Bonfoh B."/>
            <person name="Stevens M.J."/>
            <person name="Meile L."/>
        </authorList>
    </citation>
    <scope>NUCLEOTIDE SEQUENCE [LARGE SCALE GENOMIC DNA]</scope>
    <source>
        <strain evidence="3 4">DSM 21459</strain>
    </source>
</reference>
<evidence type="ECO:0000313" key="3">
    <source>
        <dbReference type="EMBL" id="APB30603.1"/>
    </source>
</evidence>
<feature type="domain" description="Regulatory protein YycH-like" evidence="2">
    <location>
        <begin position="40"/>
        <end position="262"/>
    </location>
</feature>
<feature type="transmembrane region" description="Helical" evidence="1">
    <location>
        <begin position="6"/>
        <end position="25"/>
    </location>
</feature>
<dbReference type="Pfam" id="PF09648">
    <property type="entry name" value="YycI"/>
    <property type="match status" value="1"/>
</dbReference>
<gene>
    <name evidence="3" type="ORF">BHY08_01435</name>
</gene>
<accession>A0A1J0A3U4</accession>
<proteinExistence type="predicted"/>
<keyword evidence="1" id="KW-0812">Transmembrane</keyword>
<protein>
    <recommendedName>
        <fullName evidence="2">Regulatory protein YycH-like domain-containing protein</fullName>
    </recommendedName>
</protein>
<dbReference type="InterPro" id="IPR018604">
    <property type="entry name" value="YycI-like"/>
</dbReference>
<sequence length="277" mass="32270">MDFRRVEGIFFIVFLFLNMFLYYIYQEGRDTQDYISTGSISENLEERLKADHIEVPDNLSKVKKEGYYLSAEEDELVDDAREQLKDQSWQVNNHQLTSQVLVQPDTIVRKSKDMESVNQFIRGSSNVLYGKDYVLNKEETIPFKNYIYNQTYEGIPFYDETSQLSIVISQEKSESNQITSYKQTHISRIEPLREVQSVISERDAIISLYTNNRIQSGDKVKWLHLGYTRIFTVRGKNVYIPAWFVSVESSKNVTQTERINAFTNAIISSSVSEVINK</sequence>
<organism evidence="3 4">
    <name type="scientific">Vagococcus teuberi</name>
    <dbReference type="NCBI Taxonomy" id="519472"/>
    <lineage>
        <taxon>Bacteria</taxon>
        <taxon>Bacillati</taxon>
        <taxon>Bacillota</taxon>
        <taxon>Bacilli</taxon>
        <taxon>Lactobacillales</taxon>
        <taxon>Enterococcaceae</taxon>
        <taxon>Vagococcus</taxon>
    </lineage>
</organism>
<dbReference type="Proteomes" id="UP000191200">
    <property type="component" value="Chromosome"/>
</dbReference>
<keyword evidence="4" id="KW-1185">Reference proteome</keyword>
<keyword evidence="1" id="KW-1133">Transmembrane helix</keyword>
<evidence type="ECO:0000259" key="2">
    <source>
        <dbReference type="Pfam" id="PF09648"/>
    </source>
</evidence>
<dbReference type="RefSeq" id="WP_071456172.1">
    <property type="nucleotide sequence ID" value="NZ_CP017267.1"/>
</dbReference>